<gene>
    <name evidence="2" type="ORF">GALMADRAFT_800493</name>
</gene>
<organism evidence="2 3">
    <name type="scientific">Galerina marginata (strain CBS 339.88)</name>
    <dbReference type="NCBI Taxonomy" id="685588"/>
    <lineage>
        <taxon>Eukaryota</taxon>
        <taxon>Fungi</taxon>
        <taxon>Dikarya</taxon>
        <taxon>Basidiomycota</taxon>
        <taxon>Agaricomycotina</taxon>
        <taxon>Agaricomycetes</taxon>
        <taxon>Agaricomycetidae</taxon>
        <taxon>Agaricales</taxon>
        <taxon>Agaricineae</taxon>
        <taxon>Strophariaceae</taxon>
        <taxon>Galerina</taxon>
    </lineage>
</organism>
<evidence type="ECO:0000313" key="2">
    <source>
        <dbReference type="EMBL" id="KDR71384.1"/>
    </source>
</evidence>
<dbReference type="EMBL" id="KL142393">
    <property type="protein sequence ID" value="KDR71384.1"/>
    <property type="molecule type" value="Genomic_DNA"/>
</dbReference>
<proteinExistence type="predicted"/>
<keyword evidence="3" id="KW-1185">Reference proteome</keyword>
<evidence type="ECO:0000313" key="3">
    <source>
        <dbReference type="Proteomes" id="UP000027222"/>
    </source>
</evidence>
<protein>
    <submittedName>
        <fullName evidence="2">Uncharacterized protein</fullName>
    </submittedName>
</protein>
<sequence>MTSTWVAVTEGKNRHSPTVPERRWRRRKSYGAISSHLTIRLQGSDAPVFIRHPDLDIDPSSFR</sequence>
<accession>A0A067SUL2</accession>
<name>A0A067SUL2_GALM3</name>
<reference evidence="3" key="1">
    <citation type="journal article" date="2014" name="Proc. Natl. Acad. Sci. U.S.A.">
        <title>Extensive sampling of basidiomycete genomes demonstrates inadequacy of the white-rot/brown-rot paradigm for wood decay fungi.</title>
        <authorList>
            <person name="Riley R."/>
            <person name="Salamov A.A."/>
            <person name="Brown D.W."/>
            <person name="Nagy L.G."/>
            <person name="Floudas D."/>
            <person name="Held B.W."/>
            <person name="Levasseur A."/>
            <person name="Lombard V."/>
            <person name="Morin E."/>
            <person name="Otillar R."/>
            <person name="Lindquist E.A."/>
            <person name="Sun H."/>
            <person name="LaButti K.M."/>
            <person name="Schmutz J."/>
            <person name="Jabbour D."/>
            <person name="Luo H."/>
            <person name="Baker S.E."/>
            <person name="Pisabarro A.G."/>
            <person name="Walton J.D."/>
            <person name="Blanchette R.A."/>
            <person name="Henrissat B."/>
            <person name="Martin F."/>
            <person name="Cullen D."/>
            <person name="Hibbett D.S."/>
            <person name="Grigoriev I.V."/>
        </authorList>
    </citation>
    <scope>NUCLEOTIDE SEQUENCE [LARGE SCALE GENOMIC DNA]</scope>
    <source>
        <strain evidence="3">CBS 339.88</strain>
    </source>
</reference>
<evidence type="ECO:0000256" key="1">
    <source>
        <dbReference type="SAM" id="MobiDB-lite"/>
    </source>
</evidence>
<feature type="region of interest" description="Disordered" evidence="1">
    <location>
        <begin position="1"/>
        <end position="24"/>
    </location>
</feature>
<dbReference type="AlphaFoldDB" id="A0A067SUL2"/>
<dbReference type="Proteomes" id="UP000027222">
    <property type="component" value="Unassembled WGS sequence"/>
</dbReference>
<dbReference type="HOGENOM" id="CLU_2885936_0_0_1"/>